<name>A0AAN8K8I3_PATCE</name>
<gene>
    <name evidence="1" type="ORF">SNE40_003757</name>
</gene>
<dbReference type="AlphaFoldDB" id="A0AAN8K8I3"/>
<organism evidence="1 2">
    <name type="scientific">Patella caerulea</name>
    <name type="common">Rayed Mediterranean limpet</name>
    <dbReference type="NCBI Taxonomy" id="87958"/>
    <lineage>
        <taxon>Eukaryota</taxon>
        <taxon>Metazoa</taxon>
        <taxon>Spiralia</taxon>
        <taxon>Lophotrochozoa</taxon>
        <taxon>Mollusca</taxon>
        <taxon>Gastropoda</taxon>
        <taxon>Patellogastropoda</taxon>
        <taxon>Patelloidea</taxon>
        <taxon>Patellidae</taxon>
        <taxon>Patella</taxon>
    </lineage>
</organism>
<evidence type="ECO:0000313" key="1">
    <source>
        <dbReference type="EMBL" id="KAK6192256.1"/>
    </source>
</evidence>
<accession>A0AAN8K8I3</accession>
<dbReference type="Proteomes" id="UP001347796">
    <property type="component" value="Unassembled WGS sequence"/>
</dbReference>
<comment type="caution">
    <text evidence="1">The sequence shown here is derived from an EMBL/GenBank/DDBJ whole genome shotgun (WGS) entry which is preliminary data.</text>
</comment>
<protein>
    <submittedName>
        <fullName evidence="1">Uncharacterized protein</fullName>
    </submittedName>
</protein>
<evidence type="ECO:0000313" key="2">
    <source>
        <dbReference type="Proteomes" id="UP001347796"/>
    </source>
</evidence>
<proteinExistence type="predicted"/>
<keyword evidence="2" id="KW-1185">Reference proteome</keyword>
<reference evidence="1 2" key="1">
    <citation type="submission" date="2024-01" db="EMBL/GenBank/DDBJ databases">
        <title>The genome of the rayed Mediterranean limpet Patella caerulea (Linnaeus, 1758).</title>
        <authorList>
            <person name="Anh-Thu Weber A."/>
            <person name="Halstead-Nussloch G."/>
        </authorList>
    </citation>
    <scope>NUCLEOTIDE SEQUENCE [LARGE SCALE GENOMIC DNA]</scope>
    <source>
        <strain evidence="1">AATW-2023a</strain>
        <tissue evidence="1">Whole specimen</tissue>
    </source>
</reference>
<sequence length="229" mass="26154">MVCSMRDVCYCSETGCAIIFVDNDAIPTKVRELFKGRSWFEDISNPLVYVISYPNPDSRLKYISTGDLYEGVRDENGDLQYKKRRDKVCFEIEHSGRRGPPNIPGIYYTDDNGVIHPYTGNERGCVDREGGRSTNRVKNVFRRDSEGNMFYLQLDYRTQRLYNNEMPKQNVVFAHNDAVTTNGSSGGCVLIIGTDKGEPNKYKHVINMHYGKSIQPPVNKSIIYDYCGE</sequence>
<dbReference type="EMBL" id="JAZGQO010000002">
    <property type="protein sequence ID" value="KAK6192256.1"/>
    <property type="molecule type" value="Genomic_DNA"/>
</dbReference>